<comment type="caution">
    <text evidence="1">The sequence shown here is derived from an EMBL/GenBank/DDBJ whole genome shotgun (WGS) entry which is preliminary data.</text>
</comment>
<accession>A0A3M7QS96</accession>
<organism evidence="1 2">
    <name type="scientific">Brachionus plicatilis</name>
    <name type="common">Marine rotifer</name>
    <name type="synonym">Brachionus muelleri</name>
    <dbReference type="NCBI Taxonomy" id="10195"/>
    <lineage>
        <taxon>Eukaryota</taxon>
        <taxon>Metazoa</taxon>
        <taxon>Spiralia</taxon>
        <taxon>Gnathifera</taxon>
        <taxon>Rotifera</taxon>
        <taxon>Eurotatoria</taxon>
        <taxon>Monogononta</taxon>
        <taxon>Pseudotrocha</taxon>
        <taxon>Ploima</taxon>
        <taxon>Brachionidae</taxon>
        <taxon>Brachionus</taxon>
    </lineage>
</organism>
<dbReference type="AlphaFoldDB" id="A0A3M7QS96"/>
<reference evidence="1 2" key="1">
    <citation type="journal article" date="2018" name="Sci. Rep.">
        <title>Genomic signatures of local adaptation to the degree of environmental predictability in rotifers.</title>
        <authorList>
            <person name="Franch-Gras L."/>
            <person name="Hahn C."/>
            <person name="Garcia-Roger E.M."/>
            <person name="Carmona M.J."/>
            <person name="Serra M."/>
            <person name="Gomez A."/>
        </authorList>
    </citation>
    <scope>NUCLEOTIDE SEQUENCE [LARGE SCALE GENOMIC DNA]</scope>
    <source>
        <strain evidence="1">HYR1</strain>
    </source>
</reference>
<name>A0A3M7QS96_BRAPC</name>
<dbReference type="EMBL" id="REGN01005221">
    <property type="protein sequence ID" value="RNA14266.1"/>
    <property type="molecule type" value="Genomic_DNA"/>
</dbReference>
<keyword evidence="2" id="KW-1185">Reference proteome</keyword>
<proteinExistence type="predicted"/>
<dbReference type="Proteomes" id="UP000276133">
    <property type="component" value="Unassembled WGS sequence"/>
</dbReference>
<evidence type="ECO:0000313" key="1">
    <source>
        <dbReference type="EMBL" id="RNA14266.1"/>
    </source>
</evidence>
<gene>
    <name evidence="1" type="ORF">BpHYR1_033719</name>
</gene>
<evidence type="ECO:0000313" key="2">
    <source>
        <dbReference type="Proteomes" id="UP000276133"/>
    </source>
</evidence>
<protein>
    <submittedName>
        <fullName evidence="1">Uncharacterized protein</fullName>
    </submittedName>
</protein>
<sequence>MSKVCLIYIKLKERKNFKILKNQKSQIKISLKSIKFSKKSDFSFGDFKFYINIFIYWSKLYFSHDIWNYTRGSIFYNRIDL</sequence>